<dbReference type="InterPro" id="IPR001810">
    <property type="entry name" value="F-box_dom"/>
</dbReference>
<evidence type="ECO:0000259" key="1">
    <source>
        <dbReference type="PROSITE" id="PS50181"/>
    </source>
</evidence>
<dbReference type="InParanoid" id="A0A1W4WZ98"/>
<feature type="domain" description="F-box" evidence="1">
    <location>
        <begin position="37"/>
        <end position="84"/>
    </location>
</feature>
<dbReference type="InterPro" id="IPR036047">
    <property type="entry name" value="F-box-like_dom_sf"/>
</dbReference>
<sequence>MKRTIFEAFPLNNHEENQAPKKRKPSTSDLISSPSNTLHFSDIPDEVMVKIFSYFSIFELYYTIRLVCERWHGLAMDYKLWKVISIPDDTPFDDVRLWLKSALKLKYLTIYYRTDIEKILLQVRINCMELQVLEIINFIVPHQKTISTNLLRNLLSKCQKLKIISFFGSGSPNRFFFRAIVRKNNGHIKRQVYTEPLSIKRLLRLLSSLQGQHSADYKHFKDIRTFHSRLYLIGCKWKSNTYPKNYLNVLRNLIKFTVL</sequence>
<evidence type="ECO:0000313" key="2">
    <source>
        <dbReference type="Proteomes" id="UP000192223"/>
    </source>
</evidence>
<keyword evidence="2" id="KW-1185">Reference proteome</keyword>
<accession>A0A1W4WZ98</accession>
<dbReference type="GeneID" id="108739697"/>
<dbReference type="STRING" id="224129.A0A1W4WZ98"/>
<dbReference type="AlphaFoldDB" id="A0A1W4WZ98"/>
<dbReference type="InterPro" id="IPR032675">
    <property type="entry name" value="LRR_dom_sf"/>
</dbReference>
<dbReference type="Proteomes" id="UP000192223">
    <property type="component" value="Unplaced"/>
</dbReference>
<gene>
    <name evidence="3" type="primary">LOC108739697</name>
</gene>
<dbReference type="Pfam" id="PF12937">
    <property type="entry name" value="F-box-like"/>
    <property type="match status" value="1"/>
</dbReference>
<dbReference type="RefSeq" id="XP_018329211.1">
    <property type="nucleotide sequence ID" value="XM_018473709.1"/>
</dbReference>
<protein>
    <submittedName>
        <fullName evidence="3">Uncharacterized protein LOC108739697</fullName>
    </submittedName>
</protein>
<dbReference type="KEGG" id="apln:108739697"/>
<proteinExistence type="predicted"/>
<dbReference type="OrthoDB" id="10257471at2759"/>
<organism evidence="2 3">
    <name type="scientific">Agrilus planipennis</name>
    <name type="common">Emerald ash borer</name>
    <name type="synonym">Agrilus marcopoli</name>
    <dbReference type="NCBI Taxonomy" id="224129"/>
    <lineage>
        <taxon>Eukaryota</taxon>
        <taxon>Metazoa</taxon>
        <taxon>Ecdysozoa</taxon>
        <taxon>Arthropoda</taxon>
        <taxon>Hexapoda</taxon>
        <taxon>Insecta</taxon>
        <taxon>Pterygota</taxon>
        <taxon>Neoptera</taxon>
        <taxon>Endopterygota</taxon>
        <taxon>Coleoptera</taxon>
        <taxon>Polyphaga</taxon>
        <taxon>Elateriformia</taxon>
        <taxon>Buprestoidea</taxon>
        <taxon>Buprestidae</taxon>
        <taxon>Agrilinae</taxon>
        <taxon>Agrilus</taxon>
    </lineage>
</organism>
<dbReference type="PROSITE" id="PS50181">
    <property type="entry name" value="FBOX"/>
    <property type="match status" value="1"/>
</dbReference>
<name>A0A1W4WZ98_AGRPL</name>
<evidence type="ECO:0000313" key="3">
    <source>
        <dbReference type="RefSeq" id="XP_018329211.1"/>
    </source>
</evidence>
<dbReference type="SUPFAM" id="SSF81383">
    <property type="entry name" value="F-box domain"/>
    <property type="match status" value="1"/>
</dbReference>
<dbReference type="Gene3D" id="3.80.10.10">
    <property type="entry name" value="Ribonuclease Inhibitor"/>
    <property type="match status" value="1"/>
</dbReference>
<reference evidence="3" key="1">
    <citation type="submission" date="2025-08" db="UniProtKB">
        <authorList>
            <consortium name="RefSeq"/>
        </authorList>
    </citation>
    <scope>IDENTIFICATION</scope>
    <source>
        <tissue evidence="3">Entire body</tissue>
    </source>
</reference>